<dbReference type="EMBL" id="JACEIB010000003">
    <property type="protein sequence ID" value="MBA2933523.1"/>
    <property type="molecule type" value="Genomic_DNA"/>
</dbReference>
<accession>A0A838L201</accession>
<evidence type="ECO:0000313" key="5">
    <source>
        <dbReference type="EMBL" id="MBA2933523.1"/>
    </source>
</evidence>
<dbReference type="RefSeq" id="WP_160363345.1">
    <property type="nucleotide sequence ID" value="NZ_JACEIB010000003.1"/>
</dbReference>
<dbReference type="InterPro" id="IPR029058">
    <property type="entry name" value="AB_hydrolase_fold"/>
</dbReference>
<evidence type="ECO:0000256" key="1">
    <source>
        <dbReference type="ARBA" id="ARBA00005964"/>
    </source>
</evidence>
<dbReference type="Proteomes" id="UP000570166">
    <property type="component" value="Unassembled WGS sequence"/>
</dbReference>
<dbReference type="InterPro" id="IPR019826">
    <property type="entry name" value="Carboxylesterase_B_AS"/>
</dbReference>
<evidence type="ECO:0000256" key="2">
    <source>
        <dbReference type="ARBA" id="ARBA00022801"/>
    </source>
</evidence>
<dbReference type="SUPFAM" id="SSF53474">
    <property type="entry name" value="alpha/beta-Hydrolases"/>
    <property type="match status" value="1"/>
</dbReference>
<dbReference type="AlphaFoldDB" id="A0A838L201"/>
<organism evidence="5 6">
    <name type="scientific">Sphingomonas chungangi</name>
    <dbReference type="NCBI Taxonomy" id="2683589"/>
    <lineage>
        <taxon>Bacteria</taxon>
        <taxon>Pseudomonadati</taxon>
        <taxon>Pseudomonadota</taxon>
        <taxon>Alphaproteobacteria</taxon>
        <taxon>Sphingomonadales</taxon>
        <taxon>Sphingomonadaceae</taxon>
        <taxon>Sphingomonas</taxon>
    </lineage>
</organism>
<name>A0A838L201_9SPHN</name>
<comment type="caution">
    <text evidence="5">The sequence shown here is derived from an EMBL/GenBank/DDBJ whole genome shotgun (WGS) entry which is preliminary data.</text>
</comment>
<dbReference type="InterPro" id="IPR050309">
    <property type="entry name" value="Type-B_Carboxylest/Lipase"/>
</dbReference>
<dbReference type="PROSITE" id="PS00122">
    <property type="entry name" value="CARBOXYLESTERASE_B_1"/>
    <property type="match status" value="1"/>
</dbReference>
<keyword evidence="6" id="KW-1185">Reference proteome</keyword>
<evidence type="ECO:0000256" key="3">
    <source>
        <dbReference type="RuleBase" id="RU361235"/>
    </source>
</evidence>
<dbReference type="PANTHER" id="PTHR11559">
    <property type="entry name" value="CARBOXYLESTERASE"/>
    <property type="match status" value="1"/>
</dbReference>
<dbReference type="PRINTS" id="PR00878">
    <property type="entry name" value="CHOLNESTRASE"/>
</dbReference>
<dbReference type="GO" id="GO:0004104">
    <property type="term" value="F:cholinesterase activity"/>
    <property type="evidence" value="ECO:0007669"/>
    <property type="project" value="InterPro"/>
</dbReference>
<protein>
    <recommendedName>
        <fullName evidence="3">Carboxylic ester hydrolase</fullName>
        <ecNumber evidence="3">3.1.1.-</ecNumber>
    </recommendedName>
</protein>
<dbReference type="InterPro" id="IPR000997">
    <property type="entry name" value="Cholinesterase"/>
</dbReference>
<feature type="domain" description="Carboxylesterase type B" evidence="4">
    <location>
        <begin position="17"/>
        <end position="472"/>
    </location>
</feature>
<comment type="similarity">
    <text evidence="1 3">Belongs to the type-B carboxylesterase/lipase family.</text>
</comment>
<evidence type="ECO:0000259" key="4">
    <source>
        <dbReference type="Pfam" id="PF00135"/>
    </source>
</evidence>
<gene>
    <name evidence="5" type="ORF">HZF05_05375</name>
</gene>
<keyword evidence="2 3" id="KW-0378">Hydrolase</keyword>
<reference evidence="5 6" key="1">
    <citation type="submission" date="2020-07" db="EMBL/GenBank/DDBJ databases">
        <authorList>
            <person name="Sun Q."/>
        </authorList>
    </citation>
    <scope>NUCLEOTIDE SEQUENCE [LARGE SCALE GENOMIC DNA]</scope>
    <source>
        <strain evidence="5 6">CGMCC 1.13654</strain>
    </source>
</reference>
<dbReference type="Pfam" id="PF00135">
    <property type="entry name" value="COesterase"/>
    <property type="match status" value="1"/>
</dbReference>
<evidence type="ECO:0000313" key="6">
    <source>
        <dbReference type="Proteomes" id="UP000570166"/>
    </source>
</evidence>
<sequence length="507" mass="55237">MTFRPANDRATPDDVVRVTLADGVVEGVERNGVRCFYSIPYAAPLTDERRFREPQPVEPWEGVRDATRPGPCPPQILPPSPPNIDLSAVSVPQLPDGPDYLTLNVFSAADRQAKRPVMLYIYGGGFVGGSKDVPAFDGVPLARDGVVCVVINYRVGIEGFLPLPGVPTNLGLRDMVAALQWTRDNIALFGGDPGNVTLFGHSGGACCIAVLLHSPLAKGLFHRAICHSGHGVVTRDRATMQKLVRRLARRLKVPATREGFLGVPRDRLLGAQSWVLKPSLLFDMRDRSGRDPSFGLTRFMPVHGDDVLPLETMEALRRGVGAEIDLLIGSTAQEVNAFFLLGNFFEKVRRWQAVLLVHKAMPRARAALRAYGLGRPGTKTGAVLMPALNDLMFRWMARRTAELHAGQAHVFEFEWRSPALGGKVGAAHGVDLPFVFGTVEMASGPDAMLGPNPPVELSDQLRTMWTGFARDGILPWPAYDTETRMVFACAAMSAAHEPVMPAAMFLP</sequence>
<dbReference type="InterPro" id="IPR002018">
    <property type="entry name" value="CarbesteraseB"/>
</dbReference>
<dbReference type="Gene3D" id="3.40.50.1820">
    <property type="entry name" value="alpha/beta hydrolase"/>
    <property type="match status" value="1"/>
</dbReference>
<dbReference type="EC" id="3.1.1.-" evidence="3"/>
<proteinExistence type="inferred from homology"/>